<name>A0A0F9UDJ8_9ZZZZ</name>
<accession>A0A0F9UDJ8</accession>
<reference evidence="1" key="1">
    <citation type="journal article" date="2015" name="Nature">
        <title>Complex archaea that bridge the gap between prokaryotes and eukaryotes.</title>
        <authorList>
            <person name="Spang A."/>
            <person name="Saw J.H."/>
            <person name="Jorgensen S.L."/>
            <person name="Zaremba-Niedzwiedzka K."/>
            <person name="Martijn J."/>
            <person name="Lind A.E."/>
            <person name="van Eijk R."/>
            <person name="Schleper C."/>
            <person name="Guy L."/>
            <person name="Ettema T.J."/>
        </authorList>
    </citation>
    <scope>NUCLEOTIDE SEQUENCE</scope>
</reference>
<organism evidence="1">
    <name type="scientific">marine sediment metagenome</name>
    <dbReference type="NCBI Taxonomy" id="412755"/>
    <lineage>
        <taxon>unclassified sequences</taxon>
        <taxon>metagenomes</taxon>
        <taxon>ecological metagenomes</taxon>
    </lineage>
</organism>
<dbReference type="EMBL" id="LAZR01000732">
    <property type="protein sequence ID" value="KKN59291.1"/>
    <property type="molecule type" value="Genomic_DNA"/>
</dbReference>
<comment type="caution">
    <text evidence="1">The sequence shown here is derived from an EMBL/GenBank/DDBJ whole genome shotgun (WGS) entry which is preliminary data.</text>
</comment>
<dbReference type="AlphaFoldDB" id="A0A0F9UDJ8"/>
<gene>
    <name evidence="1" type="ORF">LCGC14_0543900</name>
</gene>
<proteinExistence type="predicted"/>
<evidence type="ECO:0000313" key="1">
    <source>
        <dbReference type="EMBL" id="KKN59291.1"/>
    </source>
</evidence>
<sequence>MEESKLLKVASYRQEVVSQFLEYVHRFPENEKWFTEEFDELAWNNKFVGQFRNHISLTAVPLATKIYKQLEIITFPFIHRVACRGWDTAGGTWAWSMNCVTQGQYIGDIGSTDPVQYLLKKSINLYKLDSGEIGGQ</sequence>
<protein>
    <submittedName>
        <fullName evidence="1">Uncharacterized protein</fullName>
    </submittedName>
</protein>